<sequence length="66" mass="6600">MKLGLDQIDGGLTVTGADSGISDAGSALMHAAALPEERDSLCALKSPLTSLVVSTTIHLPPCPAIA</sequence>
<proteinExistence type="predicted"/>
<gene>
    <name evidence="1" type="ORF">GCM10010844_42990</name>
</gene>
<dbReference type="EMBL" id="BMPE01000032">
    <property type="protein sequence ID" value="GGL19440.1"/>
    <property type="molecule type" value="Genomic_DNA"/>
</dbReference>
<evidence type="ECO:0000313" key="2">
    <source>
        <dbReference type="Proteomes" id="UP000604341"/>
    </source>
</evidence>
<evidence type="ECO:0000313" key="1">
    <source>
        <dbReference type="EMBL" id="GGL19440.1"/>
    </source>
</evidence>
<reference evidence="2" key="1">
    <citation type="journal article" date="2019" name="Int. J. Syst. Evol. Microbiol.">
        <title>The Global Catalogue of Microorganisms (GCM) 10K type strain sequencing project: providing services to taxonomists for standard genome sequencing and annotation.</title>
        <authorList>
            <consortium name="The Broad Institute Genomics Platform"/>
            <consortium name="The Broad Institute Genome Sequencing Center for Infectious Disease"/>
            <person name="Wu L."/>
            <person name="Ma J."/>
        </authorList>
    </citation>
    <scope>NUCLEOTIDE SEQUENCE [LARGE SCALE GENOMIC DNA]</scope>
    <source>
        <strain evidence="2">JCM 19173</strain>
    </source>
</reference>
<accession>A0ABQ2FRP3</accession>
<dbReference type="Proteomes" id="UP000604341">
    <property type="component" value="Unassembled WGS sequence"/>
</dbReference>
<name>A0ABQ2FRP3_9DEIO</name>
<protein>
    <submittedName>
        <fullName evidence="1">Uncharacterized protein</fullName>
    </submittedName>
</protein>
<organism evidence="1 2">
    <name type="scientific">Deinococcus radiotolerans</name>
    <dbReference type="NCBI Taxonomy" id="1309407"/>
    <lineage>
        <taxon>Bacteria</taxon>
        <taxon>Thermotogati</taxon>
        <taxon>Deinococcota</taxon>
        <taxon>Deinococci</taxon>
        <taxon>Deinococcales</taxon>
        <taxon>Deinococcaceae</taxon>
        <taxon>Deinococcus</taxon>
    </lineage>
</organism>
<keyword evidence="2" id="KW-1185">Reference proteome</keyword>
<comment type="caution">
    <text evidence="1">The sequence shown here is derived from an EMBL/GenBank/DDBJ whole genome shotgun (WGS) entry which is preliminary data.</text>
</comment>